<dbReference type="HOGENOM" id="CLU_119218_0_0_1"/>
<feature type="signal peptide" evidence="9">
    <location>
        <begin position="1"/>
        <end position="20"/>
    </location>
</feature>
<evidence type="ECO:0000256" key="5">
    <source>
        <dbReference type="ARBA" id="ARBA00022989"/>
    </source>
</evidence>
<keyword evidence="8" id="KW-0449">Lipoprotein</keyword>
<dbReference type="Proteomes" id="UP000007801">
    <property type="component" value="Unassembled WGS sequence"/>
</dbReference>
<dbReference type="PANTHER" id="PTHR33562">
    <property type="entry name" value="ATILLA, ISOFORM B-RELATED-RELATED"/>
    <property type="match status" value="1"/>
</dbReference>
<dbReference type="GO" id="GO:0098552">
    <property type="term" value="C:side of membrane"/>
    <property type="evidence" value="ECO:0007669"/>
    <property type="project" value="UniProtKB-KW"/>
</dbReference>
<evidence type="ECO:0000313" key="10">
    <source>
        <dbReference type="EMBL" id="EDV33405.1"/>
    </source>
</evidence>
<comment type="subcellular location">
    <subcellularLocation>
        <location evidence="1">Membrane</location>
        <topology evidence="1">Lipid-anchor</topology>
        <topology evidence="1">GPI-anchor</topology>
    </subcellularLocation>
</comment>
<dbReference type="KEGG" id="dan:6503686"/>
<evidence type="ECO:0000256" key="3">
    <source>
        <dbReference type="ARBA" id="ARBA00022692"/>
    </source>
</evidence>
<feature type="chain" id="PRO_5002793901" evidence="9">
    <location>
        <begin position="21"/>
        <end position="152"/>
    </location>
</feature>
<evidence type="ECO:0000256" key="2">
    <source>
        <dbReference type="ARBA" id="ARBA00022622"/>
    </source>
</evidence>
<organism evidence="10 11">
    <name type="scientific">Drosophila ananassae</name>
    <name type="common">Fruit fly</name>
    <dbReference type="NCBI Taxonomy" id="7217"/>
    <lineage>
        <taxon>Eukaryota</taxon>
        <taxon>Metazoa</taxon>
        <taxon>Ecdysozoa</taxon>
        <taxon>Arthropoda</taxon>
        <taxon>Hexapoda</taxon>
        <taxon>Insecta</taxon>
        <taxon>Pterygota</taxon>
        <taxon>Neoptera</taxon>
        <taxon>Endopterygota</taxon>
        <taxon>Diptera</taxon>
        <taxon>Brachycera</taxon>
        <taxon>Muscomorpha</taxon>
        <taxon>Ephydroidea</taxon>
        <taxon>Drosophilidae</taxon>
        <taxon>Drosophila</taxon>
        <taxon>Sophophora</taxon>
    </lineage>
</organism>
<dbReference type="InParanoid" id="B3MU76"/>
<keyword evidence="2" id="KW-0336">GPI-anchor</keyword>
<protein>
    <submittedName>
        <fullName evidence="10">Uncharacterized protein</fullName>
    </submittedName>
</protein>
<accession>B3MU76</accession>
<keyword evidence="3" id="KW-0812">Transmembrane</keyword>
<reference evidence="10 11" key="1">
    <citation type="journal article" date="2007" name="Nature">
        <title>Evolution of genes and genomes on the Drosophila phylogeny.</title>
        <authorList>
            <consortium name="Drosophila 12 Genomes Consortium"/>
            <person name="Clark A.G."/>
            <person name="Eisen M.B."/>
            <person name="Smith D.R."/>
            <person name="Bergman C.M."/>
            <person name="Oliver B."/>
            <person name="Markow T.A."/>
            <person name="Kaufman T.C."/>
            <person name="Kellis M."/>
            <person name="Gelbart W."/>
            <person name="Iyer V.N."/>
            <person name="Pollard D.A."/>
            <person name="Sackton T.B."/>
            <person name="Larracuente A.M."/>
            <person name="Singh N.D."/>
            <person name="Abad J.P."/>
            <person name="Abt D.N."/>
            <person name="Adryan B."/>
            <person name="Aguade M."/>
            <person name="Akashi H."/>
            <person name="Anderson W.W."/>
            <person name="Aquadro C.F."/>
            <person name="Ardell D.H."/>
            <person name="Arguello R."/>
            <person name="Artieri C.G."/>
            <person name="Barbash D.A."/>
            <person name="Barker D."/>
            <person name="Barsanti P."/>
            <person name="Batterham P."/>
            <person name="Batzoglou S."/>
            <person name="Begun D."/>
            <person name="Bhutkar A."/>
            <person name="Blanco E."/>
            <person name="Bosak S.A."/>
            <person name="Bradley R.K."/>
            <person name="Brand A.D."/>
            <person name="Brent M.R."/>
            <person name="Brooks A.N."/>
            <person name="Brown R.H."/>
            <person name="Butlin R.K."/>
            <person name="Caggese C."/>
            <person name="Calvi B.R."/>
            <person name="Bernardo de Carvalho A."/>
            <person name="Caspi A."/>
            <person name="Castrezana S."/>
            <person name="Celniker S.E."/>
            <person name="Chang J.L."/>
            <person name="Chapple C."/>
            <person name="Chatterji S."/>
            <person name="Chinwalla A."/>
            <person name="Civetta A."/>
            <person name="Clifton S.W."/>
            <person name="Comeron J.M."/>
            <person name="Costello J.C."/>
            <person name="Coyne J.A."/>
            <person name="Daub J."/>
            <person name="David R.G."/>
            <person name="Delcher A.L."/>
            <person name="Delehaunty K."/>
            <person name="Do C.B."/>
            <person name="Ebling H."/>
            <person name="Edwards K."/>
            <person name="Eickbush T."/>
            <person name="Evans J.D."/>
            <person name="Filipski A."/>
            <person name="Findeiss S."/>
            <person name="Freyhult E."/>
            <person name="Fulton L."/>
            <person name="Fulton R."/>
            <person name="Garcia A.C."/>
            <person name="Gardiner A."/>
            <person name="Garfield D.A."/>
            <person name="Garvin B.E."/>
            <person name="Gibson G."/>
            <person name="Gilbert D."/>
            <person name="Gnerre S."/>
            <person name="Godfrey J."/>
            <person name="Good R."/>
            <person name="Gotea V."/>
            <person name="Gravely B."/>
            <person name="Greenberg A.J."/>
            <person name="Griffiths-Jones S."/>
            <person name="Gross S."/>
            <person name="Guigo R."/>
            <person name="Gustafson E.A."/>
            <person name="Haerty W."/>
            <person name="Hahn M.W."/>
            <person name="Halligan D.L."/>
            <person name="Halpern A.L."/>
            <person name="Halter G.M."/>
            <person name="Han M.V."/>
            <person name="Heger A."/>
            <person name="Hillier L."/>
            <person name="Hinrichs A.S."/>
            <person name="Holmes I."/>
            <person name="Hoskins R.A."/>
            <person name="Hubisz M.J."/>
            <person name="Hultmark D."/>
            <person name="Huntley M.A."/>
            <person name="Jaffe D.B."/>
            <person name="Jagadeeshan S."/>
            <person name="Jeck W.R."/>
            <person name="Johnson J."/>
            <person name="Jones C.D."/>
            <person name="Jordan W.C."/>
            <person name="Karpen G.H."/>
            <person name="Kataoka E."/>
            <person name="Keightley P.D."/>
            <person name="Kheradpour P."/>
            <person name="Kirkness E.F."/>
            <person name="Koerich L.B."/>
            <person name="Kristiansen K."/>
            <person name="Kudrna D."/>
            <person name="Kulathinal R.J."/>
            <person name="Kumar S."/>
            <person name="Kwok R."/>
            <person name="Lander E."/>
            <person name="Langley C.H."/>
            <person name="Lapoint R."/>
            <person name="Lazzaro B.P."/>
            <person name="Lee S.J."/>
            <person name="Levesque L."/>
            <person name="Li R."/>
            <person name="Lin C.F."/>
            <person name="Lin M.F."/>
            <person name="Lindblad-Toh K."/>
            <person name="Llopart A."/>
            <person name="Long M."/>
            <person name="Low L."/>
            <person name="Lozovsky E."/>
            <person name="Lu J."/>
            <person name="Luo M."/>
            <person name="Machado C.A."/>
            <person name="Makalowski W."/>
            <person name="Marzo M."/>
            <person name="Matsuda M."/>
            <person name="Matzkin L."/>
            <person name="McAllister B."/>
            <person name="McBride C.S."/>
            <person name="McKernan B."/>
            <person name="McKernan K."/>
            <person name="Mendez-Lago M."/>
            <person name="Minx P."/>
            <person name="Mollenhauer M.U."/>
            <person name="Montooth K."/>
            <person name="Mount S.M."/>
            <person name="Mu X."/>
            <person name="Myers E."/>
            <person name="Negre B."/>
            <person name="Newfeld S."/>
            <person name="Nielsen R."/>
            <person name="Noor M.A."/>
            <person name="O'Grady P."/>
            <person name="Pachter L."/>
            <person name="Papaceit M."/>
            <person name="Parisi M.J."/>
            <person name="Parisi M."/>
            <person name="Parts L."/>
            <person name="Pedersen J.S."/>
            <person name="Pesole G."/>
            <person name="Phillippy A.M."/>
            <person name="Ponting C.P."/>
            <person name="Pop M."/>
            <person name="Porcelli D."/>
            <person name="Powell J.R."/>
            <person name="Prohaska S."/>
            <person name="Pruitt K."/>
            <person name="Puig M."/>
            <person name="Quesneville H."/>
            <person name="Ram K.R."/>
            <person name="Rand D."/>
            <person name="Rasmussen M.D."/>
            <person name="Reed L.K."/>
            <person name="Reenan R."/>
            <person name="Reily A."/>
            <person name="Remington K.A."/>
            <person name="Rieger T.T."/>
            <person name="Ritchie M.G."/>
            <person name="Robin C."/>
            <person name="Rogers Y.H."/>
            <person name="Rohde C."/>
            <person name="Rozas J."/>
            <person name="Rubenfield M.J."/>
            <person name="Ruiz A."/>
            <person name="Russo S."/>
            <person name="Salzberg S.L."/>
            <person name="Sanchez-Gracia A."/>
            <person name="Saranga D.J."/>
            <person name="Sato H."/>
            <person name="Schaeffer S.W."/>
            <person name="Schatz M.C."/>
            <person name="Schlenke T."/>
            <person name="Schwartz R."/>
            <person name="Segarra C."/>
            <person name="Singh R.S."/>
            <person name="Sirot L."/>
            <person name="Sirota M."/>
            <person name="Sisneros N.B."/>
            <person name="Smith C.D."/>
            <person name="Smith T.F."/>
            <person name="Spieth J."/>
            <person name="Stage D.E."/>
            <person name="Stark A."/>
            <person name="Stephan W."/>
            <person name="Strausberg R.L."/>
            <person name="Strempel S."/>
            <person name="Sturgill D."/>
            <person name="Sutton G."/>
            <person name="Sutton G.G."/>
            <person name="Tao W."/>
            <person name="Teichmann S."/>
            <person name="Tobari Y.N."/>
            <person name="Tomimura Y."/>
            <person name="Tsolas J.M."/>
            <person name="Valente V.L."/>
            <person name="Venter E."/>
            <person name="Venter J.C."/>
            <person name="Vicario S."/>
            <person name="Vieira F.G."/>
            <person name="Vilella A.J."/>
            <person name="Villasante A."/>
            <person name="Walenz B."/>
            <person name="Wang J."/>
            <person name="Wasserman M."/>
            <person name="Watts T."/>
            <person name="Wilson D."/>
            <person name="Wilson R.K."/>
            <person name="Wing R.A."/>
            <person name="Wolfner M.F."/>
            <person name="Wong A."/>
            <person name="Wong G.K."/>
            <person name="Wu C.I."/>
            <person name="Wu G."/>
            <person name="Yamamoto D."/>
            <person name="Yang H.P."/>
            <person name="Yang S.P."/>
            <person name="Yorke J.A."/>
            <person name="Yoshida K."/>
            <person name="Zdobnov E."/>
            <person name="Zhang P."/>
            <person name="Zhang Y."/>
            <person name="Zimin A.V."/>
            <person name="Baldwin J."/>
            <person name="Abdouelleil A."/>
            <person name="Abdulkadir J."/>
            <person name="Abebe A."/>
            <person name="Abera B."/>
            <person name="Abreu J."/>
            <person name="Acer S.C."/>
            <person name="Aftuck L."/>
            <person name="Alexander A."/>
            <person name="An P."/>
            <person name="Anderson E."/>
            <person name="Anderson S."/>
            <person name="Arachi H."/>
            <person name="Azer M."/>
            <person name="Bachantsang P."/>
            <person name="Barry A."/>
            <person name="Bayul T."/>
            <person name="Berlin A."/>
            <person name="Bessette D."/>
            <person name="Bloom T."/>
            <person name="Blye J."/>
            <person name="Boguslavskiy L."/>
            <person name="Bonnet C."/>
            <person name="Boukhgalter B."/>
            <person name="Bourzgui I."/>
            <person name="Brown A."/>
            <person name="Cahill P."/>
            <person name="Channer S."/>
            <person name="Cheshatsang Y."/>
            <person name="Chuda L."/>
            <person name="Citroen M."/>
            <person name="Collymore A."/>
            <person name="Cooke P."/>
            <person name="Costello M."/>
            <person name="D'Aco K."/>
            <person name="Daza R."/>
            <person name="De Haan G."/>
            <person name="DeGray S."/>
            <person name="DeMaso C."/>
            <person name="Dhargay N."/>
            <person name="Dooley K."/>
            <person name="Dooley E."/>
            <person name="Doricent M."/>
            <person name="Dorje P."/>
            <person name="Dorjee K."/>
            <person name="Dupes A."/>
            <person name="Elong R."/>
            <person name="Falk J."/>
            <person name="Farina A."/>
            <person name="Faro S."/>
            <person name="Ferguson D."/>
            <person name="Fisher S."/>
            <person name="Foley C.D."/>
            <person name="Franke A."/>
            <person name="Friedrich D."/>
            <person name="Gadbois L."/>
            <person name="Gearin G."/>
            <person name="Gearin C.R."/>
            <person name="Giannoukos G."/>
            <person name="Goode T."/>
            <person name="Graham J."/>
            <person name="Grandbois E."/>
            <person name="Grewal S."/>
            <person name="Gyaltsen K."/>
            <person name="Hafez N."/>
            <person name="Hagos B."/>
            <person name="Hall J."/>
            <person name="Henson C."/>
            <person name="Hollinger A."/>
            <person name="Honan T."/>
            <person name="Huard M.D."/>
            <person name="Hughes L."/>
            <person name="Hurhula B."/>
            <person name="Husby M.E."/>
            <person name="Kamat A."/>
            <person name="Kanga B."/>
            <person name="Kashin S."/>
            <person name="Khazanovich D."/>
            <person name="Kisner P."/>
            <person name="Lance K."/>
            <person name="Lara M."/>
            <person name="Lee W."/>
            <person name="Lennon N."/>
            <person name="Letendre F."/>
            <person name="LeVine R."/>
            <person name="Lipovsky A."/>
            <person name="Liu X."/>
            <person name="Liu J."/>
            <person name="Liu S."/>
            <person name="Lokyitsang T."/>
            <person name="Lokyitsang Y."/>
            <person name="Lubonja R."/>
            <person name="Lui A."/>
            <person name="MacDonald P."/>
            <person name="Magnisalis V."/>
            <person name="Maru K."/>
            <person name="Matthews C."/>
            <person name="McCusker W."/>
            <person name="McDonough S."/>
            <person name="Mehta T."/>
            <person name="Meldrim J."/>
            <person name="Meneus L."/>
            <person name="Mihai O."/>
            <person name="Mihalev A."/>
            <person name="Mihova T."/>
            <person name="Mittelman R."/>
            <person name="Mlenga V."/>
            <person name="Montmayeur A."/>
            <person name="Mulrain L."/>
            <person name="Navidi A."/>
            <person name="Naylor J."/>
            <person name="Negash T."/>
            <person name="Nguyen T."/>
            <person name="Nguyen N."/>
            <person name="Nicol R."/>
            <person name="Norbu C."/>
            <person name="Norbu N."/>
            <person name="Novod N."/>
            <person name="O'Neill B."/>
            <person name="Osman S."/>
            <person name="Markiewicz E."/>
            <person name="Oyono O.L."/>
            <person name="Patti C."/>
            <person name="Phunkhang P."/>
            <person name="Pierre F."/>
            <person name="Priest M."/>
            <person name="Raghuraman S."/>
            <person name="Rege F."/>
            <person name="Reyes R."/>
            <person name="Rise C."/>
            <person name="Rogov P."/>
            <person name="Ross K."/>
            <person name="Ryan E."/>
            <person name="Settipalli S."/>
            <person name="Shea T."/>
            <person name="Sherpa N."/>
            <person name="Shi L."/>
            <person name="Shih D."/>
            <person name="Sparrow T."/>
            <person name="Spaulding J."/>
            <person name="Stalker J."/>
            <person name="Stange-Thomann N."/>
            <person name="Stavropoulos S."/>
            <person name="Stone C."/>
            <person name="Strader C."/>
            <person name="Tesfaye S."/>
            <person name="Thomson T."/>
            <person name="Thoulutsang Y."/>
            <person name="Thoulutsang D."/>
            <person name="Topham K."/>
            <person name="Topping I."/>
            <person name="Tsamla T."/>
            <person name="Vassiliev H."/>
            <person name="Vo A."/>
            <person name="Wangchuk T."/>
            <person name="Wangdi T."/>
            <person name="Weiand M."/>
            <person name="Wilkinson J."/>
            <person name="Wilson A."/>
            <person name="Yadav S."/>
            <person name="Young G."/>
            <person name="Yu Q."/>
            <person name="Zembek L."/>
            <person name="Zhong D."/>
            <person name="Zimmer A."/>
            <person name="Zwirko Z."/>
            <person name="Jaffe D.B."/>
            <person name="Alvarez P."/>
            <person name="Brockman W."/>
            <person name="Butler J."/>
            <person name="Chin C."/>
            <person name="Gnerre S."/>
            <person name="Grabherr M."/>
            <person name="Kleber M."/>
            <person name="Mauceli E."/>
            <person name="MacCallum I."/>
        </authorList>
    </citation>
    <scope>NUCLEOTIDE SEQUENCE [LARGE SCALE GENOMIC DNA]</scope>
    <source>
        <strain evidence="11">Tucson 14024-0371.13</strain>
    </source>
</reference>
<dbReference type="GeneID" id="6503686"/>
<evidence type="ECO:0000256" key="9">
    <source>
        <dbReference type="SAM" id="SignalP"/>
    </source>
</evidence>
<evidence type="ECO:0000256" key="7">
    <source>
        <dbReference type="ARBA" id="ARBA00023180"/>
    </source>
</evidence>
<evidence type="ECO:0000256" key="1">
    <source>
        <dbReference type="ARBA" id="ARBA00004589"/>
    </source>
</evidence>
<evidence type="ECO:0000256" key="8">
    <source>
        <dbReference type="ARBA" id="ARBA00023288"/>
    </source>
</evidence>
<keyword evidence="5" id="KW-1133">Transmembrane helix</keyword>
<evidence type="ECO:0000313" key="11">
    <source>
        <dbReference type="Proteomes" id="UP000007801"/>
    </source>
</evidence>
<dbReference type="GO" id="GO:0030431">
    <property type="term" value="P:sleep"/>
    <property type="evidence" value="ECO:0007669"/>
    <property type="project" value="InterPro"/>
</dbReference>
<dbReference type="InterPro" id="IPR050975">
    <property type="entry name" value="Sleep_regulator"/>
</dbReference>
<evidence type="ECO:0000256" key="4">
    <source>
        <dbReference type="ARBA" id="ARBA00022729"/>
    </source>
</evidence>
<dbReference type="PANTHER" id="PTHR33562:SF18">
    <property type="entry name" value="BOUDIN-RELATED"/>
    <property type="match status" value="1"/>
</dbReference>
<sequence length="152" mass="16950">MQQYLLWFSALISLSASAYAIKCYACESVYEESCGEDFEVENHFKYDCSFIAPPRFLESDLLTVNATACLKRVFKENGVRKIVRGCFFGEVNATDVGCKMDPTLTAVQNVSCHVCDDENFCNGAKAVIGWDGLDKWKLFSSLVLFLLAAQVP</sequence>
<keyword evidence="4 9" id="KW-0732">Signal</keyword>
<dbReference type="STRING" id="7217.B3MU76"/>
<dbReference type="Pfam" id="PF17064">
    <property type="entry name" value="QVR"/>
    <property type="match status" value="1"/>
</dbReference>
<keyword evidence="6" id="KW-0472">Membrane</keyword>
<keyword evidence="7" id="KW-0325">Glycoprotein</keyword>
<name>B3MU76_DROAN</name>
<dbReference type="InterPro" id="IPR031424">
    <property type="entry name" value="QVR-like"/>
</dbReference>
<keyword evidence="11" id="KW-1185">Reference proteome</keyword>
<proteinExistence type="predicted"/>
<dbReference type="EMBL" id="CH902624">
    <property type="protein sequence ID" value="EDV33405.1"/>
    <property type="molecule type" value="Genomic_DNA"/>
</dbReference>
<gene>
    <name evidence="10" type="primary">Dana\GF20997</name>
    <name evidence="10" type="synonym">dana_GLEANR_423</name>
    <name evidence="10" type="ORF">GF20997</name>
</gene>
<dbReference type="OMA" id="CDSENYC"/>
<dbReference type="PhylomeDB" id="B3MU76"/>
<evidence type="ECO:0000256" key="6">
    <source>
        <dbReference type="ARBA" id="ARBA00023136"/>
    </source>
</evidence>
<dbReference type="eggNOG" id="ENOG502TCUA">
    <property type="taxonomic scope" value="Eukaryota"/>
</dbReference>
<dbReference type="GO" id="GO:0032222">
    <property type="term" value="P:regulation of synaptic transmission, cholinergic"/>
    <property type="evidence" value="ECO:0007669"/>
    <property type="project" value="InterPro"/>
</dbReference>
<dbReference type="AlphaFoldDB" id="B3MU76"/>
<dbReference type="OrthoDB" id="6723514at2759"/>